<evidence type="ECO:0000256" key="1">
    <source>
        <dbReference type="ARBA" id="ARBA00008791"/>
    </source>
</evidence>
<gene>
    <name evidence="3" type="ORF">E4099_01195</name>
</gene>
<name>A0A4Z0HII8_9ACTN</name>
<dbReference type="OrthoDB" id="4867015at2"/>
<dbReference type="EMBL" id="SRID01000004">
    <property type="protein sequence ID" value="TGB19000.1"/>
    <property type="molecule type" value="Genomic_DNA"/>
</dbReference>
<protein>
    <submittedName>
        <fullName evidence="3">Universal stress protein</fullName>
    </submittedName>
</protein>
<comment type="similarity">
    <text evidence="1">Belongs to the universal stress protein A family.</text>
</comment>
<dbReference type="RefSeq" id="WP_135337006.1">
    <property type="nucleotide sequence ID" value="NZ_JBHLTX010000017.1"/>
</dbReference>
<keyword evidence="4" id="KW-1185">Reference proteome</keyword>
<feature type="domain" description="UspA" evidence="2">
    <location>
        <begin position="151"/>
        <end position="290"/>
    </location>
</feature>
<dbReference type="InterPro" id="IPR014729">
    <property type="entry name" value="Rossmann-like_a/b/a_fold"/>
</dbReference>
<accession>A0A4Z0HII8</accession>
<dbReference type="Gene3D" id="3.40.50.620">
    <property type="entry name" value="HUPs"/>
    <property type="match status" value="2"/>
</dbReference>
<dbReference type="InterPro" id="IPR006015">
    <property type="entry name" value="Universal_stress_UspA"/>
</dbReference>
<dbReference type="PANTHER" id="PTHR46553:SF3">
    <property type="entry name" value="ADENINE NUCLEOTIDE ALPHA HYDROLASES-LIKE SUPERFAMILY PROTEIN"/>
    <property type="match status" value="1"/>
</dbReference>
<sequence>MTSTITVGLDGSDHSLAAADWAADEAARRGARLRLVHAWLWNPLDVAVAADPDVQQRWARSVLRDGESRVRANHPELDVVAELLAEDPVPGLVAAGAETDLLVLGSRGYGTVLGYLLGSVSLRVLRQATRPVVVARPPRTDDGPRKLDEVVVGVGPTGSRDRDVNPVLEFAFAQAAARGATLRAIRAWTIPPVFAWSPGSMMLADEAGGLEPRQRQELAEALEPWRKEFPQVEVVEHVEIGSAPEVLVSNSGRAALMVVGQHNPGARMRRVGSTVHAVLHHVPAAVAVIPS</sequence>
<feature type="domain" description="UspA" evidence="2">
    <location>
        <begin position="1"/>
        <end position="136"/>
    </location>
</feature>
<dbReference type="PRINTS" id="PR01438">
    <property type="entry name" value="UNVRSLSTRESS"/>
</dbReference>
<dbReference type="PANTHER" id="PTHR46553">
    <property type="entry name" value="ADENINE NUCLEOTIDE ALPHA HYDROLASES-LIKE SUPERFAMILY PROTEIN"/>
    <property type="match status" value="1"/>
</dbReference>
<evidence type="ECO:0000259" key="2">
    <source>
        <dbReference type="Pfam" id="PF00582"/>
    </source>
</evidence>
<reference evidence="3 4" key="1">
    <citation type="submission" date="2019-03" db="EMBL/GenBank/DDBJ databases">
        <authorList>
            <person name="Gonzalez-Pimentel J.L."/>
        </authorList>
    </citation>
    <scope>NUCLEOTIDE SEQUENCE [LARGE SCALE GENOMIC DNA]</scope>
    <source>
        <strain evidence="3 4">JCM 31289</strain>
    </source>
</reference>
<evidence type="ECO:0000313" key="3">
    <source>
        <dbReference type="EMBL" id="TGB19000.1"/>
    </source>
</evidence>
<organism evidence="3 4">
    <name type="scientific">Streptomyces palmae</name>
    <dbReference type="NCBI Taxonomy" id="1701085"/>
    <lineage>
        <taxon>Bacteria</taxon>
        <taxon>Bacillati</taxon>
        <taxon>Actinomycetota</taxon>
        <taxon>Actinomycetes</taxon>
        <taxon>Kitasatosporales</taxon>
        <taxon>Streptomycetaceae</taxon>
        <taxon>Streptomyces</taxon>
    </lineage>
</organism>
<dbReference type="Pfam" id="PF00582">
    <property type="entry name" value="Usp"/>
    <property type="match status" value="2"/>
</dbReference>
<dbReference type="InterPro" id="IPR006016">
    <property type="entry name" value="UspA"/>
</dbReference>
<evidence type="ECO:0000313" key="4">
    <source>
        <dbReference type="Proteomes" id="UP000297948"/>
    </source>
</evidence>
<dbReference type="AlphaFoldDB" id="A0A4Z0HII8"/>
<dbReference type="Proteomes" id="UP000297948">
    <property type="component" value="Unassembled WGS sequence"/>
</dbReference>
<dbReference type="SUPFAM" id="SSF52402">
    <property type="entry name" value="Adenine nucleotide alpha hydrolases-like"/>
    <property type="match status" value="2"/>
</dbReference>
<proteinExistence type="inferred from homology"/>
<comment type="caution">
    <text evidence="3">The sequence shown here is derived from an EMBL/GenBank/DDBJ whole genome shotgun (WGS) entry which is preliminary data.</text>
</comment>